<feature type="region of interest" description="Disordered" evidence="1">
    <location>
        <begin position="75"/>
        <end position="101"/>
    </location>
</feature>
<dbReference type="EMBL" id="JBHUGD010000001">
    <property type="protein sequence ID" value="MFD1945229.1"/>
    <property type="molecule type" value="Genomic_DNA"/>
</dbReference>
<evidence type="ECO:0008006" key="5">
    <source>
        <dbReference type="Google" id="ProtNLM"/>
    </source>
</evidence>
<organism evidence="3 4">
    <name type="scientific">Nocardioides aestuarii</name>
    <dbReference type="NCBI Taxonomy" id="252231"/>
    <lineage>
        <taxon>Bacteria</taxon>
        <taxon>Bacillati</taxon>
        <taxon>Actinomycetota</taxon>
        <taxon>Actinomycetes</taxon>
        <taxon>Propionibacteriales</taxon>
        <taxon>Nocardioidaceae</taxon>
        <taxon>Nocardioides</taxon>
    </lineage>
</organism>
<protein>
    <recommendedName>
        <fullName evidence="5">DUF3558 domain-containing protein</fullName>
    </recommendedName>
</protein>
<gene>
    <name evidence="3" type="ORF">ACFSDE_00350</name>
</gene>
<proteinExistence type="predicted"/>
<evidence type="ECO:0000256" key="1">
    <source>
        <dbReference type="SAM" id="MobiDB-lite"/>
    </source>
</evidence>
<comment type="caution">
    <text evidence="3">The sequence shown here is derived from an EMBL/GenBank/DDBJ whole genome shotgun (WGS) entry which is preliminary data.</text>
</comment>
<sequence>MRGRTALVAAVAATGLVVGGAVAFRTGGPGAPDQPSAPTGGADGPAAEPTTLASYDVAGVEVARAPFCERVSPTGIEHALGGPPASNETWDNGDRVRLPDGSRDRVQEYGCRWTAADGTTASAWVFVPPVDPRAARALAREEPAADCTRIEGDRFGGPSVTWACPTEGGTQERYAGRLGDAWLTCTLTAAGGRDTEADTRTSEWCVAVVEAARA</sequence>
<keyword evidence="2" id="KW-0732">Signal</keyword>
<dbReference type="Proteomes" id="UP001597351">
    <property type="component" value="Unassembled WGS sequence"/>
</dbReference>
<feature type="compositionally biased region" description="Basic and acidic residues" evidence="1">
    <location>
        <begin position="92"/>
        <end position="101"/>
    </location>
</feature>
<feature type="chain" id="PRO_5046951765" description="DUF3558 domain-containing protein" evidence="2">
    <location>
        <begin position="24"/>
        <end position="214"/>
    </location>
</feature>
<dbReference type="RefSeq" id="WP_343915879.1">
    <property type="nucleotide sequence ID" value="NZ_BAAAJT010000002.1"/>
</dbReference>
<reference evidence="4" key="1">
    <citation type="journal article" date="2019" name="Int. J. Syst. Evol. Microbiol.">
        <title>The Global Catalogue of Microorganisms (GCM) 10K type strain sequencing project: providing services to taxonomists for standard genome sequencing and annotation.</title>
        <authorList>
            <consortium name="The Broad Institute Genomics Platform"/>
            <consortium name="The Broad Institute Genome Sequencing Center for Infectious Disease"/>
            <person name="Wu L."/>
            <person name="Ma J."/>
        </authorList>
    </citation>
    <scope>NUCLEOTIDE SEQUENCE [LARGE SCALE GENOMIC DNA]</scope>
    <source>
        <strain evidence="4">CGMCC 1.12477</strain>
    </source>
</reference>
<name>A0ABW4THY4_9ACTN</name>
<feature type="signal peptide" evidence="2">
    <location>
        <begin position="1"/>
        <end position="23"/>
    </location>
</feature>
<accession>A0ABW4THY4</accession>
<evidence type="ECO:0000313" key="4">
    <source>
        <dbReference type="Proteomes" id="UP001597351"/>
    </source>
</evidence>
<evidence type="ECO:0000313" key="3">
    <source>
        <dbReference type="EMBL" id="MFD1945229.1"/>
    </source>
</evidence>
<evidence type="ECO:0000256" key="2">
    <source>
        <dbReference type="SAM" id="SignalP"/>
    </source>
</evidence>
<feature type="region of interest" description="Disordered" evidence="1">
    <location>
        <begin position="28"/>
        <end position="49"/>
    </location>
</feature>
<keyword evidence="4" id="KW-1185">Reference proteome</keyword>